<dbReference type="CDD" id="cd15831">
    <property type="entry name" value="BTAD"/>
    <property type="match status" value="1"/>
</dbReference>
<dbReference type="InterPro" id="IPR005158">
    <property type="entry name" value="BTAD"/>
</dbReference>
<dbReference type="RefSeq" id="WP_270124568.1">
    <property type="nucleotide sequence ID" value="NZ_BAAAOM010000004.1"/>
</dbReference>
<dbReference type="PANTHER" id="PTHR35807">
    <property type="entry name" value="TRANSCRIPTIONAL REGULATOR REDD-RELATED"/>
    <property type="match status" value="1"/>
</dbReference>
<evidence type="ECO:0000313" key="7">
    <source>
        <dbReference type="Proteomes" id="UP001183604"/>
    </source>
</evidence>
<dbReference type="Proteomes" id="UP001183604">
    <property type="component" value="Unassembled WGS sequence"/>
</dbReference>
<dbReference type="SUPFAM" id="SSF46894">
    <property type="entry name" value="C-terminal effector domain of the bipartite response regulators"/>
    <property type="match status" value="1"/>
</dbReference>
<accession>A0A9X3T029</accession>
<dbReference type="EMBL" id="JAPZVQ010000022">
    <property type="protein sequence ID" value="MDA1388081.1"/>
    <property type="molecule type" value="Genomic_DNA"/>
</dbReference>
<dbReference type="AlphaFoldDB" id="A0A9X3T029"/>
<dbReference type="InterPro" id="IPR036388">
    <property type="entry name" value="WH-like_DNA-bd_sf"/>
</dbReference>
<dbReference type="Gene3D" id="3.40.50.300">
    <property type="entry name" value="P-loop containing nucleotide triphosphate hydrolases"/>
    <property type="match status" value="1"/>
</dbReference>
<evidence type="ECO:0000313" key="4">
    <source>
        <dbReference type="EMBL" id="MDA1388081.1"/>
    </source>
</evidence>
<dbReference type="Proteomes" id="UP001145799">
    <property type="component" value="Unassembled WGS sequence"/>
</dbReference>
<dbReference type="SMART" id="SM01043">
    <property type="entry name" value="BTAD"/>
    <property type="match status" value="1"/>
</dbReference>
<reference evidence="5 7" key="2">
    <citation type="submission" date="2023-07" db="EMBL/GenBank/DDBJ databases">
        <title>Sequencing the genomes of 1000 actinobacteria strains.</title>
        <authorList>
            <person name="Klenk H.-P."/>
        </authorList>
    </citation>
    <scope>NUCLEOTIDE SEQUENCE [LARGE SCALE GENOMIC DNA]</scope>
    <source>
        <strain evidence="5 7">DSM 44724</strain>
    </source>
</reference>
<sequence length="980" mass="105853">MPHLDVRLLGPLELRVDGVPVAIPRGNTATVLAILLDEANGVVPLESIVRAVYGIDIPQDPETQVQNTIGVLRRKLGAARDRVETVGRAYRFRIDTAELDTLRCKANEDHARALRNEGRLDEAVAALRDALGEWHGPALADLSGATVDSIRRRYDEHRLALLERRIDLDLDLGRAAEVVDELRQIVAVHGTRQRFTALLMRALHACGHTAEALEAFAALRERLADELGADPDQPLRDLHTAILRDGPPADPAAPAASEAPFPRRIPVMLPRANTRFTGRTGQMRLLDGFLEAAEGTAGLAVVTGMGGVGKTALAVSWAHRVAHRFPDGQLYFNLRGFDPLAPGADAATVLGEALVALGVEAHHLPAGLDERIGLYRTVLAGRRVLVVLDNARDAAAVRPLLPVAPGSFTLVTSRDRLSGLDATEGADTVPLELLSDADAWALLVRRIGMDRAMDEERAVLRIVASCGRLPLALTLIGAWAAAHPQFSLASLADRLDTTTNVFRVLASTDLASDPRSVFACSYQALGSRAARAFRLFGLHPGPDLTVPAMASLMGVPPADAEAALHELAGVHLIDQPSEGRYTMHDLLRSYAAERITEEVALAERDMAETRLVDHFIQSAQAAAQFLSFHSGGLDLDPPVPGVAVEHIADLAAAAAWFGSEYEVLLALLRRPSPPGGDSRTWGLAWCLAGYMIDRGLGPDLFEAQSAALAAAERSGDVFKQVVSLGYLSAANLLMGDRDASRAYLERATALTGGIEQPWAKGFVYYALCVQAGREDRDADALAYGRRSSQYFHEAGSRFWEFRAIWAIGWHSARLGMHAEAREHFDRLLAAAEESGAPPGIASAHLGYGFIAHQEGRLDEALLHYDRAREVFAEYGVDPSVAYVRELTGDSLAAKGAATAAAAEWRSAERVYAEYGTTHELTRVRGKLEDVGKVRVAVEGGLISVGAREEPSRLEQAVRETLDAFGYEVIDQTSAFEEVER</sequence>
<keyword evidence="5" id="KW-0238">DNA-binding</keyword>
<evidence type="ECO:0000313" key="5">
    <source>
        <dbReference type="EMBL" id="MDR7338746.1"/>
    </source>
</evidence>
<keyword evidence="1" id="KW-0805">Transcription regulation</keyword>
<dbReference type="InterPro" id="IPR051677">
    <property type="entry name" value="AfsR-DnrI-RedD_regulator"/>
</dbReference>
<dbReference type="EMBL" id="JAVDYD010000001">
    <property type="protein sequence ID" value="MDR7338746.1"/>
    <property type="molecule type" value="Genomic_DNA"/>
</dbReference>
<evidence type="ECO:0000259" key="3">
    <source>
        <dbReference type="SMART" id="SM01043"/>
    </source>
</evidence>
<dbReference type="Pfam" id="PF03704">
    <property type="entry name" value="BTAD"/>
    <property type="match status" value="1"/>
</dbReference>
<protein>
    <submittedName>
        <fullName evidence="4">BTAD domain-containing putative transcriptional regulator</fullName>
    </submittedName>
    <submittedName>
        <fullName evidence="5">DNA-binding SARP family transcriptional activator</fullName>
    </submittedName>
</protein>
<reference evidence="4" key="1">
    <citation type="submission" date="2022-12" db="EMBL/GenBank/DDBJ databases">
        <title>Gycomyces niveus sp.nov., a novel actinomycete isolated from soil in Shouguang.</title>
        <authorList>
            <person name="Yang X."/>
        </authorList>
    </citation>
    <scope>NUCLEOTIDE SEQUENCE</scope>
    <source>
        <strain evidence="4">DSM 44724</strain>
    </source>
</reference>
<dbReference type="InterPro" id="IPR027417">
    <property type="entry name" value="P-loop_NTPase"/>
</dbReference>
<dbReference type="SUPFAM" id="SSF48452">
    <property type="entry name" value="TPR-like"/>
    <property type="match status" value="2"/>
</dbReference>
<dbReference type="Gene3D" id="1.25.40.10">
    <property type="entry name" value="Tetratricopeptide repeat domain"/>
    <property type="match status" value="3"/>
</dbReference>
<comment type="caution">
    <text evidence="4">The sequence shown here is derived from an EMBL/GenBank/DDBJ whole genome shotgun (WGS) entry which is preliminary data.</text>
</comment>
<dbReference type="GO" id="GO:0006355">
    <property type="term" value="P:regulation of DNA-templated transcription"/>
    <property type="evidence" value="ECO:0007669"/>
    <property type="project" value="InterPro"/>
</dbReference>
<dbReference type="InterPro" id="IPR016032">
    <property type="entry name" value="Sig_transdc_resp-reg_C-effctor"/>
</dbReference>
<dbReference type="GO" id="GO:0043531">
    <property type="term" value="F:ADP binding"/>
    <property type="evidence" value="ECO:0007669"/>
    <property type="project" value="InterPro"/>
</dbReference>
<dbReference type="SUPFAM" id="SSF52540">
    <property type="entry name" value="P-loop containing nucleoside triphosphate hydrolases"/>
    <property type="match status" value="1"/>
</dbReference>
<keyword evidence="7" id="KW-1185">Reference proteome</keyword>
<organism evidence="4 6">
    <name type="scientific">Glycomyces lechevalierae</name>
    <dbReference type="NCBI Taxonomy" id="256034"/>
    <lineage>
        <taxon>Bacteria</taxon>
        <taxon>Bacillati</taxon>
        <taxon>Actinomycetota</taxon>
        <taxon>Actinomycetes</taxon>
        <taxon>Glycomycetales</taxon>
        <taxon>Glycomycetaceae</taxon>
        <taxon>Glycomyces</taxon>
    </lineage>
</organism>
<dbReference type="PANTHER" id="PTHR35807:SF1">
    <property type="entry name" value="TRANSCRIPTIONAL REGULATOR REDD"/>
    <property type="match status" value="1"/>
</dbReference>
<proteinExistence type="predicted"/>
<gene>
    <name evidence="5" type="ORF">J2S69_002465</name>
    <name evidence="4" type="ORF">O2L01_24015</name>
</gene>
<dbReference type="GO" id="GO:0003677">
    <property type="term" value="F:DNA binding"/>
    <property type="evidence" value="ECO:0007669"/>
    <property type="project" value="UniProtKB-KW"/>
</dbReference>
<dbReference type="PRINTS" id="PR00364">
    <property type="entry name" value="DISEASERSIST"/>
</dbReference>
<evidence type="ECO:0000313" key="6">
    <source>
        <dbReference type="Proteomes" id="UP001145799"/>
    </source>
</evidence>
<dbReference type="Gene3D" id="1.10.10.10">
    <property type="entry name" value="Winged helix-like DNA-binding domain superfamily/Winged helix DNA-binding domain"/>
    <property type="match status" value="1"/>
</dbReference>
<name>A0A9X3T029_9ACTN</name>
<keyword evidence="2" id="KW-0804">Transcription</keyword>
<evidence type="ECO:0000256" key="1">
    <source>
        <dbReference type="ARBA" id="ARBA00023015"/>
    </source>
</evidence>
<evidence type="ECO:0000256" key="2">
    <source>
        <dbReference type="ARBA" id="ARBA00023163"/>
    </source>
</evidence>
<dbReference type="InterPro" id="IPR011990">
    <property type="entry name" value="TPR-like_helical_dom_sf"/>
</dbReference>
<feature type="domain" description="Bacterial transcriptional activator" evidence="3">
    <location>
        <begin position="99"/>
        <end position="243"/>
    </location>
</feature>